<feature type="signal peptide" evidence="2">
    <location>
        <begin position="1"/>
        <end position="23"/>
    </location>
</feature>
<evidence type="ECO:0000256" key="1">
    <source>
        <dbReference type="SAM" id="MobiDB-lite"/>
    </source>
</evidence>
<dbReference type="EMBL" id="LK023320">
    <property type="protein sequence ID" value="CDS06522.1"/>
    <property type="molecule type" value="Genomic_DNA"/>
</dbReference>
<gene>
    <name evidence="3" type="ORF">LRAMOSA09050</name>
</gene>
<organism evidence="3">
    <name type="scientific">Lichtheimia ramosa</name>
    <dbReference type="NCBI Taxonomy" id="688394"/>
    <lineage>
        <taxon>Eukaryota</taxon>
        <taxon>Fungi</taxon>
        <taxon>Fungi incertae sedis</taxon>
        <taxon>Mucoromycota</taxon>
        <taxon>Mucoromycotina</taxon>
        <taxon>Mucoromycetes</taxon>
        <taxon>Mucorales</taxon>
        <taxon>Lichtheimiaceae</taxon>
        <taxon>Lichtheimia</taxon>
    </lineage>
</organism>
<sequence length="173" mass="17315">MLPRITLISCAALVLLMAHTSHAAPVVQKRGFGDIEQVCDDDALTGFGDSGDLADELDADDFNDFSKRDEDHVVGAGGHAGPVHAGGGAVNSPDGGDIGDGELFGFVQDLFTKRDGDDIVHGGAGIGLGEKTTKRDGDGIINGGAGIGVGGSFIKRDGDGIVNGGAGIGVGDD</sequence>
<feature type="chain" id="PRO_5001726364" evidence="2">
    <location>
        <begin position="24"/>
        <end position="173"/>
    </location>
</feature>
<feature type="compositionally biased region" description="Gly residues" evidence="1">
    <location>
        <begin position="75"/>
        <end position="89"/>
    </location>
</feature>
<protein>
    <submittedName>
        <fullName evidence="3">Uncharacterized protein</fullName>
    </submittedName>
</protein>
<evidence type="ECO:0000256" key="2">
    <source>
        <dbReference type="SAM" id="SignalP"/>
    </source>
</evidence>
<feature type="region of interest" description="Disordered" evidence="1">
    <location>
        <begin position="73"/>
        <end position="94"/>
    </location>
</feature>
<evidence type="ECO:0000313" key="3">
    <source>
        <dbReference type="EMBL" id="CDS06522.1"/>
    </source>
</evidence>
<dbReference type="AlphaFoldDB" id="A0A077WIV3"/>
<proteinExistence type="predicted"/>
<keyword evidence="2" id="KW-0732">Signal</keyword>
<name>A0A077WIV3_9FUNG</name>
<reference evidence="3" key="1">
    <citation type="journal article" date="2014" name="Genome Announc.">
        <title>De novo whole-genome sequence and genome annotation of Lichtheimia ramosa.</title>
        <authorList>
            <person name="Linde J."/>
            <person name="Schwartze V."/>
            <person name="Binder U."/>
            <person name="Lass-Florl C."/>
            <person name="Voigt K."/>
            <person name="Horn F."/>
        </authorList>
    </citation>
    <scope>NUCLEOTIDE SEQUENCE</scope>
    <source>
        <strain evidence="3">JMRC FSU:6197</strain>
    </source>
</reference>
<accession>A0A077WIV3</accession>